<sequence>MMNPVQKTYFKYIVIILILWIANFFFNPFEGVAVILNWAFLISFAALILLYFDARKQYDKEGNKVNPDGEIVKPVKEDVDGKVREDDDDLPPKV</sequence>
<evidence type="ECO:0000256" key="1">
    <source>
        <dbReference type="SAM" id="MobiDB-lite"/>
    </source>
</evidence>
<dbReference type="AlphaFoldDB" id="A0A662Z7Y0"/>
<reference evidence="3 4" key="1">
    <citation type="submission" date="2016-10" db="EMBL/GenBank/DDBJ databases">
        <authorList>
            <person name="Varghese N."/>
            <person name="Submissions S."/>
        </authorList>
    </citation>
    <scope>NUCLEOTIDE SEQUENCE [LARGE SCALE GENOMIC DNA]</scope>
    <source>
        <strain evidence="3 4">IBRC-M10081</strain>
    </source>
</reference>
<feature type="region of interest" description="Disordered" evidence="1">
    <location>
        <begin position="61"/>
        <end position="94"/>
    </location>
</feature>
<gene>
    <name evidence="3" type="ORF">SAMN05192557_1621</name>
</gene>
<proteinExistence type="predicted"/>
<feature type="transmembrane region" description="Helical" evidence="2">
    <location>
        <begin position="9"/>
        <end position="26"/>
    </location>
</feature>
<dbReference type="EMBL" id="FOIT01000005">
    <property type="protein sequence ID" value="SEW10680.1"/>
    <property type="molecule type" value="Genomic_DNA"/>
</dbReference>
<feature type="transmembrane region" description="Helical" evidence="2">
    <location>
        <begin position="32"/>
        <end position="52"/>
    </location>
</feature>
<accession>A0A662Z7Y0</accession>
<evidence type="ECO:0000313" key="4">
    <source>
        <dbReference type="Proteomes" id="UP000243605"/>
    </source>
</evidence>
<feature type="compositionally biased region" description="Basic and acidic residues" evidence="1">
    <location>
        <begin position="70"/>
        <end position="94"/>
    </location>
</feature>
<evidence type="ECO:0000256" key="2">
    <source>
        <dbReference type="SAM" id="Phobius"/>
    </source>
</evidence>
<name>A0A662Z7Y0_9STAP</name>
<keyword evidence="2" id="KW-1133">Transmembrane helix</keyword>
<evidence type="ECO:0000313" key="3">
    <source>
        <dbReference type="EMBL" id="SEW10680.1"/>
    </source>
</evidence>
<organism evidence="3 4">
    <name type="scientific">Aliicoccus persicus</name>
    <dbReference type="NCBI Taxonomy" id="930138"/>
    <lineage>
        <taxon>Bacteria</taxon>
        <taxon>Bacillati</taxon>
        <taxon>Bacillota</taxon>
        <taxon>Bacilli</taxon>
        <taxon>Bacillales</taxon>
        <taxon>Staphylococcaceae</taxon>
        <taxon>Aliicoccus</taxon>
    </lineage>
</organism>
<keyword evidence="2" id="KW-0812">Transmembrane</keyword>
<dbReference type="RefSeq" id="WP_091475589.1">
    <property type="nucleotide sequence ID" value="NZ_FOIT01000005.1"/>
</dbReference>
<keyword evidence="4" id="KW-1185">Reference proteome</keyword>
<dbReference type="Proteomes" id="UP000243605">
    <property type="component" value="Unassembled WGS sequence"/>
</dbReference>
<keyword evidence="2" id="KW-0472">Membrane</keyword>
<protein>
    <submittedName>
        <fullName evidence="3">Uncharacterized protein</fullName>
    </submittedName>
</protein>